<reference evidence="2 3" key="1">
    <citation type="journal article" date="2009" name="Stand. Genomic Sci.">
        <title>Complete genome sequence of Stackebrandtia nassauensis type strain (LLR-40K-21).</title>
        <authorList>
            <person name="Munk C."/>
            <person name="Lapidus A."/>
            <person name="Copeland A."/>
            <person name="Jando M."/>
            <person name="Mayilraj S."/>
            <person name="Glavina Del Rio T."/>
            <person name="Nolan M."/>
            <person name="Chen F."/>
            <person name="Lucas S."/>
            <person name="Tice H."/>
            <person name="Cheng J.F."/>
            <person name="Han C."/>
            <person name="Detter J.C."/>
            <person name="Bruce D."/>
            <person name="Goodwin L."/>
            <person name="Chain P."/>
            <person name="Pitluck S."/>
            <person name="Goker M."/>
            <person name="Ovchinikova G."/>
            <person name="Pati A."/>
            <person name="Ivanova N."/>
            <person name="Mavromatis K."/>
            <person name="Chen A."/>
            <person name="Palaniappan K."/>
            <person name="Land M."/>
            <person name="Hauser L."/>
            <person name="Chang Y.J."/>
            <person name="Jeffries C.D."/>
            <person name="Bristow J."/>
            <person name="Eisen J.A."/>
            <person name="Markowitz V."/>
            <person name="Hugenholtz P."/>
            <person name="Kyrpides N.C."/>
            <person name="Klenk H.P."/>
        </authorList>
    </citation>
    <scope>NUCLEOTIDE SEQUENCE [LARGE SCALE GENOMIC DNA]</scope>
    <source>
        <strain evidence="3">DSM 44728 / CIP 108903 / NRRL B-16338 / NBRC 102104 / LLR-40K-21</strain>
    </source>
</reference>
<dbReference type="OrthoDB" id="9797990at2"/>
<accession>D3PYQ4</accession>
<keyword evidence="3" id="KW-1185">Reference proteome</keyword>
<dbReference type="InterPro" id="IPR000182">
    <property type="entry name" value="GNAT_dom"/>
</dbReference>
<sequence>MSRSPDISLASTMDEHEELAALFARIWQVPEPSQIYPASLLRAVEFAGNYVAVAKLDGRIVGGAVAFFGRGGHLHSDIAGVDASVRGRGIGLALKLHQRSWALERGVRSIQWTFDPTLFRNARLNIHRLGGYAVAYLPDFYGRMDDGINADTGPSDRLLVDWRIDTPRVRGAITEGLAEPTDGLRVPIGPLDRLRADLTKAFDDGMRITDVTVDNHYIMERPG</sequence>
<protein>
    <recommendedName>
        <fullName evidence="1">N-acetyltransferase domain-containing protein</fullName>
    </recommendedName>
</protein>
<evidence type="ECO:0000313" key="2">
    <source>
        <dbReference type="EMBL" id="ADD43487.1"/>
    </source>
</evidence>
<dbReference type="PROSITE" id="PS51186">
    <property type="entry name" value="GNAT"/>
    <property type="match status" value="1"/>
</dbReference>
<organism evidence="2 3">
    <name type="scientific">Stackebrandtia nassauensis (strain DSM 44728 / CIP 108903 / NRRL B-16338 / NBRC 102104 / LLR-40K-21)</name>
    <dbReference type="NCBI Taxonomy" id="446470"/>
    <lineage>
        <taxon>Bacteria</taxon>
        <taxon>Bacillati</taxon>
        <taxon>Actinomycetota</taxon>
        <taxon>Actinomycetes</taxon>
        <taxon>Glycomycetales</taxon>
        <taxon>Glycomycetaceae</taxon>
        <taxon>Stackebrandtia</taxon>
    </lineage>
</organism>
<dbReference type="PANTHER" id="PTHR41700:SF1">
    <property type="entry name" value="N-ACETYLTRANSFERASE DOMAIN-CONTAINING PROTEIN"/>
    <property type="match status" value="1"/>
</dbReference>
<evidence type="ECO:0000259" key="1">
    <source>
        <dbReference type="PROSITE" id="PS51186"/>
    </source>
</evidence>
<dbReference type="HOGENOM" id="CLU_061573_0_0_11"/>
<evidence type="ECO:0000313" key="3">
    <source>
        <dbReference type="Proteomes" id="UP000000844"/>
    </source>
</evidence>
<dbReference type="RefSeq" id="WP_013019058.1">
    <property type="nucleotide sequence ID" value="NC_013947.1"/>
</dbReference>
<dbReference type="PANTHER" id="PTHR41700">
    <property type="entry name" value="GCN5-RELATED N-ACETYLTRANSFERASE"/>
    <property type="match status" value="1"/>
</dbReference>
<dbReference type="Proteomes" id="UP000000844">
    <property type="component" value="Chromosome"/>
</dbReference>
<dbReference type="InterPro" id="IPR038764">
    <property type="entry name" value="GNAT_N_AcTrfase_prd"/>
</dbReference>
<dbReference type="CDD" id="cd04301">
    <property type="entry name" value="NAT_SF"/>
    <property type="match status" value="1"/>
</dbReference>
<dbReference type="eggNOG" id="COG3375">
    <property type="taxonomic scope" value="Bacteria"/>
</dbReference>
<dbReference type="InterPro" id="IPR016181">
    <property type="entry name" value="Acyl_CoA_acyltransferase"/>
</dbReference>
<name>D3PYQ4_STANL</name>
<dbReference type="STRING" id="446470.Snas_3831"/>
<proteinExistence type="predicted"/>
<dbReference type="Pfam" id="PF00583">
    <property type="entry name" value="Acetyltransf_1"/>
    <property type="match status" value="1"/>
</dbReference>
<dbReference type="Gene3D" id="3.40.630.30">
    <property type="match status" value="1"/>
</dbReference>
<dbReference type="SUPFAM" id="SSF55729">
    <property type="entry name" value="Acyl-CoA N-acyltransferases (Nat)"/>
    <property type="match status" value="1"/>
</dbReference>
<dbReference type="KEGG" id="sna:Snas_3831"/>
<dbReference type="EMBL" id="CP001778">
    <property type="protein sequence ID" value="ADD43487.1"/>
    <property type="molecule type" value="Genomic_DNA"/>
</dbReference>
<gene>
    <name evidence="2" type="ordered locus">Snas_3831</name>
</gene>
<feature type="domain" description="N-acetyltransferase" evidence="1">
    <location>
        <begin position="5"/>
        <end position="149"/>
    </location>
</feature>
<dbReference type="AlphaFoldDB" id="D3PYQ4"/>
<dbReference type="GO" id="GO:0016747">
    <property type="term" value="F:acyltransferase activity, transferring groups other than amino-acyl groups"/>
    <property type="evidence" value="ECO:0007669"/>
    <property type="project" value="InterPro"/>
</dbReference>